<dbReference type="NCBIfam" id="TIGR02937">
    <property type="entry name" value="sigma70-ECF"/>
    <property type="match status" value="1"/>
</dbReference>
<dbReference type="PANTHER" id="PTHR43133">
    <property type="entry name" value="RNA POLYMERASE ECF-TYPE SIGMA FACTO"/>
    <property type="match status" value="1"/>
</dbReference>
<dbReference type="STRING" id="335541.Swol_1212"/>
<evidence type="ECO:0000256" key="3">
    <source>
        <dbReference type="ARBA" id="ARBA00023082"/>
    </source>
</evidence>
<dbReference type="Gene3D" id="1.10.10.10">
    <property type="entry name" value="Winged helix-like DNA-binding domain superfamily/Winged helix DNA-binding domain"/>
    <property type="match status" value="1"/>
</dbReference>
<dbReference type="InterPro" id="IPR036388">
    <property type="entry name" value="WH-like_DNA-bd_sf"/>
</dbReference>
<dbReference type="EMBL" id="CP000448">
    <property type="protein sequence ID" value="ABI68521.1"/>
    <property type="molecule type" value="Genomic_DNA"/>
</dbReference>
<dbReference type="eggNOG" id="COG1595">
    <property type="taxonomic scope" value="Bacteria"/>
</dbReference>
<dbReference type="SUPFAM" id="SSF88659">
    <property type="entry name" value="Sigma3 and sigma4 domains of RNA polymerase sigma factors"/>
    <property type="match status" value="1"/>
</dbReference>
<sequence>MISDELLAEQALLGNIAAFEELVNRYKKSVFAIVYRISGQYQDAEDISQEVFLTLFEKLYQFDRQKKFSPWLHRIAVNTSISALRKKKNIISLNFDESFVSIAFNNRSHFDAADPHLMLEREELREEIGTAIMQLPESYRTVIALRYQMEFSNQEIADILGISKDNVEVKVHRARMALRKRILNNRKERGII</sequence>
<dbReference type="AlphaFoldDB" id="Q0AXN3"/>
<dbReference type="PANTHER" id="PTHR43133:SF51">
    <property type="entry name" value="RNA POLYMERASE SIGMA FACTOR"/>
    <property type="match status" value="1"/>
</dbReference>
<keyword evidence="4" id="KW-0804">Transcription</keyword>
<dbReference type="CDD" id="cd06171">
    <property type="entry name" value="Sigma70_r4"/>
    <property type="match status" value="1"/>
</dbReference>
<evidence type="ECO:0000259" key="6">
    <source>
        <dbReference type="Pfam" id="PF08281"/>
    </source>
</evidence>
<dbReference type="InterPro" id="IPR013249">
    <property type="entry name" value="RNA_pol_sigma70_r4_t2"/>
</dbReference>
<feature type="domain" description="RNA polymerase sigma-70 region 2" evidence="5">
    <location>
        <begin position="22"/>
        <end position="88"/>
    </location>
</feature>
<evidence type="ECO:0000313" key="8">
    <source>
        <dbReference type="Proteomes" id="UP000001968"/>
    </source>
</evidence>
<keyword evidence="3" id="KW-0731">Sigma factor</keyword>
<name>Q0AXN3_SYNWW</name>
<evidence type="ECO:0000256" key="4">
    <source>
        <dbReference type="ARBA" id="ARBA00023163"/>
    </source>
</evidence>
<reference evidence="8" key="1">
    <citation type="journal article" date="2010" name="Environ. Microbiol.">
        <title>The genome of Syntrophomonas wolfei: new insights into syntrophic metabolism and biohydrogen production.</title>
        <authorList>
            <person name="Sieber J.R."/>
            <person name="Sims D.R."/>
            <person name="Han C."/>
            <person name="Kim E."/>
            <person name="Lykidis A."/>
            <person name="Lapidus A.L."/>
            <person name="McDonnald E."/>
            <person name="Rohlin L."/>
            <person name="Culley D.E."/>
            <person name="Gunsalus R."/>
            <person name="McInerney M.J."/>
        </authorList>
    </citation>
    <scope>NUCLEOTIDE SEQUENCE [LARGE SCALE GENOMIC DNA]</scope>
    <source>
        <strain evidence="8">DSM 2245B / Goettingen</strain>
    </source>
</reference>
<proteinExistence type="inferred from homology"/>
<dbReference type="Pfam" id="PF04542">
    <property type="entry name" value="Sigma70_r2"/>
    <property type="match status" value="1"/>
</dbReference>
<dbReference type="SUPFAM" id="SSF88946">
    <property type="entry name" value="Sigma2 domain of RNA polymerase sigma factors"/>
    <property type="match status" value="1"/>
</dbReference>
<organism evidence="7 8">
    <name type="scientific">Syntrophomonas wolfei subsp. wolfei (strain DSM 2245B / Goettingen)</name>
    <dbReference type="NCBI Taxonomy" id="335541"/>
    <lineage>
        <taxon>Bacteria</taxon>
        <taxon>Bacillati</taxon>
        <taxon>Bacillota</taxon>
        <taxon>Clostridia</taxon>
        <taxon>Eubacteriales</taxon>
        <taxon>Syntrophomonadaceae</taxon>
        <taxon>Syntrophomonas</taxon>
    </lineage>
</organism>
<dbReference type="InterPro" id="IPR007627">
    <property type="entry name" value="RNA_pol_sigma70_r2"/>
</dbReference>
<dbReference type="InterPro" id="IPR039425">
    <property type="entry name" value="RNA_pol_sigma-70-like"/>
</dbReference>
<keyword evidence="2" id="KW-0805">Transcription regulation</keyword>
<dbReference type="HOGENOM" id="CLU_047691_3_0_9"/>
<evidence type="ECO:0000256" key="1">
    <source>
        <dbReference type="ARBA" id="ARBA00010641"/>
    </source>
</evidence>
<dbReference type="InterPro" id="IPR014284">
    <property type="entry name" value="RNA_pol_sigma-70_dom"/>
</dbReference>
<feature type="domain" description="RNA polymerase sigma factor 70 region 4 type 2" evidence="6">
    <location>
        <begin position="125"/>
        <end position="178"/>
    </location>
</feature>
<accession>Q0AXN3</accession>
<comment type="similarity">
    <text evidence="1">Belongs to the sigma-70 factor family. ECF subfamily.</text>
</comment>
<dbReference type="InterPro" id="IPR013325">
    <property type="entry name" value="RNA_pol_sigma_r2"/>
</dbReference>
<dbReference type="GO" id="GO:0006352">
    <property type="term" value="P:DNA-templated transcription initiation"/>
    <property type="evidence" value="ECO:0007669"/>
    <property type="project" value="InterPro"/>
</dbReference>
<gene>
    <name evidence="7" type="ordered locus">Swol_1212</name>
</gene>
<evidence type="ECO:0000256" key="2">
    <source>
        <dbReference type="ARBA" id="ARBA00023015"/>
    </source>
</evidence>
<protein>
    <submittedName>
        <fullName evidence="7">RNA polymerase, sigma-24 subunit, ECF subfamily</fullName>
    </submittedName>
</protein>
<dbReference type="KEGG" id="swo:Swol_1212"/>
<dbReference type="OrthoDB" id="9784984at2"/>
<dbReference type="Pfam" id="PF08281">
    <property type="entry name" value="Sigma70_r4_2"/>
    <property type="match status" value="1"/>
</dbReference>
<dbReference type="Gene3D" id="1.10.1740.10">
    <property type="match status" value="1"/>
</dbReference>
<dbReference type="GO" id="GO:0016987">
    <property type="term" value="F:sigma factor activity"/>
    <property type="evidence" value="ECO:0007669"/>
    <property type="project" value="UniProtKB-KW"/>
</dbReference>
<evidence type="ECO:0000313" key="7">
    <source>
        <dbReference type="EMBL" id="ABI68521.1"/>
    </source>
</evidence>
<dbReference type="GO" id="GO:0003677">
    <property type="term" value="F:DNA binding"/>
    <property type="evidence" value="ECO:0007669"/>
    <property type="project" value="InterPro"/>
</dbReference>
<keyword evidence="8" id="KW-1185">Reference proteome</keyword>
<evidence type="ECO:0000259" key="5">
    <source>
        <dbReference type="Pfam" id="PF04542"/>
    </source>
</evidence>
<dbReference type="InterPro" id="IPR013324">
    <property type="entry name" value="RNA_pol_sigma_r3/r4-like"/>
</dbReference>
<dbReference type="Proteomes" id="UP000001968">
    <property type="component" value="Chromosome"/>
</dbReference>